<sequence>MSQPKFVLLTGASGVVGTALRPALAHHRVISLTHRAKIDSESVIGDVTQPFLGLDELTYQMLVSNVDTVVHCAAKTDFGAGADAAHQLNVVGTKRVLEFAAAAQARVIYVSTAFVARSKLTRSAQGLMSEGAVRPENYLDSKLEAEELLRGSEVPVVIARPSVVVGDSVTGAMANFQGVHMVAAGILRSRFPLLPFATEELVDVIPQDLLAAGLRALVDADVRGGEYWLTAGPHALTSRRFVDQCVAVAEESGIDVTPPRLVSPDMVDRLIRPVLADVLPPSARKQFDDLLAMAALFAGAEPFPTSFGALPGDPAALTLPSAEWFESAFRTSVRFFAHTKRLVPAAAAGAMV</sequence>
<dbReference type="InterPro" id="IPR013120">
    <property type="entry name" value="FAR_NAD-bd"/>
</dbReference>
<feature type="domain" description="Thioester reductase (TE)" evidence="1">
    <location>
        <begin position="41"/>
        <end position="211"/>
    </location>
</feature>
<dbReference type="GO" id="GO:0080019">
    <property type="term" value="F:alcohol-forming very long-chain fatty acyl-CoA reductase activity"/>
    <property type="evidence" value="ECO:0007669"/>
    <property type="project" value="InterPro"/>
</dbReference>
<dbReference type="SUPFAM" id="SSF51735">
    <property type="entry name" value="NAD(P)-binding Rossmann-fold domains"/>
    <property type="match status" value="1"/>
</dbReference>
<dbReference type="Gene3D" id="3.40.50.720">
    <property type="entry name" value="NAD(P)-binding Rossmann-like Domain"/>
    <property type="match status" value="1"/>
</dbReference>
<proteinExistence type="predicted"/>
<protein>
    <submittedName>
        <fullName evidence="2">Thioester reductase domain-containing protein</fullName>
    </submittedName>
</protein>
<dbReference type="AlphaFoldDB" id="A0A1H3SKB2"/>
<accession>A0A1H3SKB2</accession>
<organism evidence="2 3">
    <name type="scientific">Saccharopolyspora shandongensis</name>
    <dbReference type="NCBI Taxonomy" id="418495"/>
    <lineage>
        <taxon>Bacteria</taxon>
        <taxon>Bacillati</taxon>
        <taxon>Actinomycetota</taxon>
        <taxon>Actinomycetes</taxon>
        <taxon>Pseudonocardiales</taxon>
        <taxon>Pseudonocardiaceae</taxon>
        <taxon>Saccharopolyspora</taxon>
    </lineage>
</organism>
<dbReference type="Pfam" id="PF07993">
    <property type="entry name" value="NAD_binding_4"/>
    <property type="match status" value="1"/>
</dbReference>
<dbReference type="InterPro" id="IPR026055">
    <property type="entry name" value="FAR"/>
</dbReference>
<dbReference type="STRING" id="418495.SAMN05216215_10668"/>
<dbReference type="PANTHER" id="PTHR11011">
    <property type="entry name" value="MALE STERILITY PROTEIN 2-RELATED"/>
    <property type="match status" value="1"/>
</dbReference>
<name>A0A1H3SKB2_9PSEU</name>
<dbReference type="InterPro" id="IPR036291">
    <property type="entry name" value="NAD(P)-bd_dom_sf"/>
</dbReference>
<dbReference type="RefSeq" id="WP_093276718.1">
    <property type="nucleotide sequence ID" value="NZ_FNOK01000066.1"/>
</dbReference>
<keyword evidence="3" id="KW-1185">Reference proteome</keyword>
<evidence type="ECO:0000313" key="2">
    <source>
        <dbReference type="EMBL" id="SDZ38015.1"/>
    </source>
</evidence>
<reference evidence="3" key="1">
    <citation type="submission" date="2016-10" db="EMBL/GenBank/DDBJ databases">
        <authorList>
            <person name="Varghese N."/>
            <person name="Submissions S."/>
        </authorList>
    </citation>
    <scope>NUCLEOTIDE SEQUENCE [LARGE SCALE GENOMIC DNA]</scope>
    <source>
        <strain evidence="3">CGMCC 4.3530</strain>
    </source>
</reference>
<dbReference type="OrthoDB" id="9810734at2"/>
<gene>
    <name evidence="2" type="ORF">SAMN05216215_10668</name>
</gene>
<evidence type="ECO:0000313" key="3">
    <source>
        <dbReference type="Proteomes" id="UP000199529"/>
    </source>
</evidence>
<dbReference type="EMBL" id="FNOK01000066">
    <property type="protein sequence ID" value="SDZ38015.1"/>
    <property type="molecule type" value="Genomic_DNA"/>
</dbReference>
<dbReference type="Proteomes" id="UP000199529">
    <property type="component" value="Unassembled WGS sequence"/>
</dbReference>
<evidence type="ECO:0000259" key="1">
    <source>
        <dbReference type="Pfam" id="PF07993"/>
    </source>
</evidence>